<organism evidence="7 8">
    <name type="scientific">Roseomonas fluvialis</name>
    <dbReference type="NCBI Taxonomy" id="1750527"/>
    <lineage>
        <taxon>Bacteria</taxon>
        <taxon>Pseudomonadati</taxon>
        <taxon>Pseudomonadota</taxon>
        <taxon>Alphaproteobacteria</taxon>
        <taxon>Acetobacterales</taxon>
        <taxon>Roseomonadaceae</taxon>
        <taxon>Roseomonas</taxon>
    </lineage>
</organism>
<evidence type="ECO:0000256" key="2">
    <source>
        <dbReference type="ARBA" id="ARBA00022723"/>
    </source>
</evidence>
<keyword evidence="3 4" id="KW-0408">Iron</keyword>
<feature type="signal peptide" evidence="5">
    <location>
        <begin position="1"/>
        <end position="19"/>
    </location>
</feature>
<evidence type="ECO:0000313" key="8">
    <source>
        <dbReference type="Proteomes" id="UP000831327"/>
    </source>
</evidence>
<dbReference type="InterPro" id="IPR009056">
    <property type="entry name" value="Cyt_c-like_dom"/>
</dbReference>
<dbReference type="PROSITE" id="PS51007">
    <property type="entry name" value="CYTC"/>
    <property type="match status" value="1"/>
</dbReference>
<dbReference type="RefSeq" id="WP_244457045.1">
    <property type="nucleotide sequence ID" value="NZ_AP025637.1"/>
</dbReference>
<proteinExistence type="predicted"/>
<evidence type="ECO:0000256" key="3">
    <source>
        <dbReference type="ARBA" id="ARBA00023004"/>
    </source>
</evidence>
<keyword evidence="8" id="KW-1185">Reference proteome</keyword>
<keyword evidence="2 4" id="KW-0479">Metal-binding</keyword>
<dbReference type="Gene3D" id="1.10.760.10">
    <property type="entry name" value="Cytochrome c-like domain"/>
    <property type="match status" value="1"/>
</dbReference>
<dbReference type="InterPro" id="IPR036909">
    <property type="entry name" value="Cyt_c-like_dom_sf"/>
</dbReference>
<gene>
    <name evidence="7" type="ORF">Rmf_48710</name>
</gene>
<dbReference type="Pfam" id="PF13442">
    <property type="entry name" value="Cytochrome_CBB3"/>
    <property type="match status" value="1"/>
</dbReference>
<evidence type="ECO:0000259" key="6">
    <source>
        <dbReference type="PROSITE" id="PS51007"/>
    </source>
</evidence>
<name>A0ABN6P7Y3_9PROT</name>
<evidence type="ECO:0000313" key="7">
    <source>
        <dbReference type="EMBL" id="BDG74942.1"/>
    </source>
</evidence>
<feature type="domain" description="Cytochrome c" evidence="6">
    <location>
        <begin position="24"/>
        <end position="104"/>
    </location>
</feature>
<keyword evidence="1 4" id="KW-0349">Heme</keyword>
<sequence>MRSLAVFAALAALAAPALAQPEPGDVRAGRGLAANWCANCHRIAPGGPGPATDVAAPFASIAAMPSSTSMSLRVFLQTPHAGMPDYHLTREQLDDLVAYLLSLRR</sequence>
<feature type="chain" id="PRO_5047318049" description="Cytochrome c domain-containing protein" evidence="5">
    <location>
        <begin position="20"/>
        <end position="105"/>
    </location>
</feature>
<evidence type="ECO:0000256" key="4">
    <source>
        <dbReference type="PROSITE-ProRule" id="PRU00433"/>
    </source>
</evidence>
<dbReference type="Proteomes" id="UP000831327">
    <property type="component" value="Chromosome"/>
</dbReference>
<keyword evidence="5" id="KW-0732">Signal</keyword>
<protein>
    <recommendedName>
        <fullName evidence="6">Cytochrome c domain-containing protein</fullName>
    </recommendedName>
</protein>
<dbReference type="SUPFAM" id="SSF46626">
    <property type="entry name" value="Cytochrome c"/>
    <property type="match status" value="1"/>
</dbReference>
<dbReference type="EMBL" id="AP025637">
    <property type="protein sequence ID" value="BDG74942.1"/>
    <property type="molecule type" value="Genomic_DNA"/>
</dbReference>
<accession>A0ABN6P7Y3</accession>
<reference evidence="7 8" key="1">
    <citation type="journal article" date="2016" name="Microbes Environ.">
        <title>Phylogenetically diverse aerobic anoxygenic phototrophic bacteria isolated from epilithic biofilms in Tama river, Japan.</title>
        <authorList>
            <person name="Hirose S."/>
            <person name="Matsuura K."/>
            <person name="Haruta S."/>
        </authorList>
    </citation>
    <scope>NUCLEOTIDE SEQUENCE [LARGE SCALE GENOMIC DNA]</scope>
    <source>
        <strain evidence="7 8">S08</strain>
    </source>
</reference>
<evidence type="ECO:0000256" key="1">
    <source>
        <dbReference type="ARBA" id="ARBA00022617"/>
    </source>
</evidence>
<evidence type="ECO:0000256" key="5">
    <source>
        <dbReference type="SAM" id="SignalP"/>
    </source>
</evidence>